<comment type="caution">
    <text evidence="1">The sequence shown here is derived from an EMBL/GenBank/DDBJ whole genome shotgun (WGS) entry which is preliminary data.</text>
</comment>
<dbReference type="EMBL" id="CAXKWB010024456">
    <property type="protein sequence ID" value="CAL4126332.1"/>
    <property type="molecule type" value="Genomic_DNA"/>
</dbReference>
<sequence length="204" mass="23281">SQLFDVGGDPRIKRLFRFFWKRRPVFPRYLVTWDVRVVLRFLAAWHPPASLSLKQLTLKTLALVAITSSDRAQTLESIDVEHSEITHLGIFFPIYSLLKCSKRNRPVRVVKCVRFETPSLDVSDYVVAYLQKTLRFRVRAVARGLPKPRQLFLSYSTGKPLRRGSISGYILEVMSLAGIDVSCFKAHSARGCPFLSSLTGCFSW</sequence>
<protein>
    <recommendedName>
        <fullName evidence="3">Tyr recombinase domain-containing protein</fullName>
    </recommendedName>
</protein>
<keyword evidence="2" id="KW-1185">Reference proteome</keyword>
<accession>A0AAV2RLE8</accession>
<gene>
    <name evidence="1" type="ORF">MNOR_LOCUS25514</name>
</gene>
<evidence type="ECO:0000313" key="2">
    <source>
        <dbReference type="Proteomes" id="UP001497623"/>
    </source>
</evidence>
<feature type="non-terminal residue" evidence="1">
    <location>
        <position position="1"/>
    </location>
</feature>
<evidence type="ECO:0008006" key="3">
    <source>
        <dbReference type="Google" id="ProtNLM"/>
    </source>
</evidence>
<dbReference type="Proteomes" id="UP001497623">
    <property type="component" value="Unassembled WGS sequence"/>
</dbReference>
<reference evidence="1 2" key="1">
    <citation type="submission" date="2024-05" db="EMBL/GenBank/DDBJ databases">
        <authorList>
            <person name="Wallberg A."/>
        </authorList>
    </citation>
    <scope>NUCLEOTIDE SEQUENCE [LARGE SCALE GENOMIC DNA]</scope>
</reference>
<dbReference type="AlphaFoldDB" id="A0AAV2RLE8"/>
<organism evidence="1 2">
    <name type="scientific">Meganyctiphanes norvegica</name>
    <name type="common">Northern krill</name>
    <name type="synonym">Thysanopoda norvegica</name>
    <dbReference type="NCBI Taxonomy" id="48144"/>
    <lineage>
        <taxon>Eukaryota</taxon>
        <taxon>Metazoa</taxon>
        <taxon>Ecdysozoa</taxon>
        <taxon>Arthropoda</taxon>
        <taxon>Crustacea</taxon>
        <taxon>Multicrustacea</taxon>
        <taxon>Malacostraca</taxon>
        <taxon>Eumalacostraca</taxon>
        <taxon>Eucarida</taxon>
        <taxon>Euphausiacea</taxon>
        <taxon>Euphausiidae</taxon>
        <taxon>Meganyctiphanes</taxon>
    </lineage>
</organism>
<dbReference type="PANTHER" id="PTHR35617:SF3">
    <property type="entry name" value="CORE-BINDING (CB) DOMAIN-CONTAINING PROTEIN"/>
    <property type="match status" value="1"/>
</dbReference>
<proteinExistence type="predicted"/>
<evidence type="ECO:0000313" key="1">
    <source>
        <dbReference type="EMBL" id="CAL4126332.1"/>
    </source>
</evidence>
<dbReference type="PANTHER" id="PTHR35617">
    <property type="entry name" value="PHAGE_INTEGRASE DOMAIN-CONTAINING PROTEIN"/>
    <property type="match status" value="1"/>
</dbReference>
<name>A0AAV2RLE8_MEGNR</name>